<dbReference type="OrthoDB" id="9760324at2"/>
<dbReference type="Proteomes" id="UP000095390">
    <property type="component" value="Unassembled WGS sequence"/>
</dbReference>
<dbReference type="Pfam" id="PF02734">
    <property type="entry name" value="Dak2"/>
    <property type="match status" value="1"/>
</dbReference>
<keyword evidence="4" id="KW-0418">Kinase</keyword>
<dbReference type="AlphaFoldDB" id="A0A174CXW6"/>
<dbReference type="NCBIfam" id="TIGR03599">
    <property type="entry name" value="YloV"/>
    <property type="match status" value="1"/>
</dbReference>
<dbReference type="RefSeq" id="WP_005346539.1">
    <property type="nucleotide sequence ID" value="NZ_BLYK01000001.1"/>
</dbReference>
<dbReference type="Proteomes" id="UP000095679">
    <property type="component" value="Unassembled WGS sequence"/>
</dbReference>
<evidence type="ECO:0000313" key="8">
    <source>
        <dbReference type="Proteomes" id="UP000283497"/>
    </source>
</evidence>
<feature type="domain" description="DhaL" evidence="2">
    <location>
        <begin position="9"/>
        <end position="201"/>
    </location>
</feature>
<dbReference type="Gene3D" id="1.25.40.340">
    <property type="match status" value="1"/>
</dbReference>
<dbReference type="EMBL" id="CYZL01000009">
    <property type="protein sequence ID" value="CUO18361.1"/>
    <property type="molecule type" value="Genomic_DNA"/>
</dbReference>
<dbReference type="GO" id="GO:0004371">
    <property type="term" value="F:glycerone kinase activity"/>
    <property type="evidence" value="ECO:0007669"/>
    <property type="project" value="InterPro"/>
</dbReference>
<evidence type="ECO:0000313" key="4">
    <source>
        <dbReference type="EMBL" id="CUO18361.1"/>
    </source>
</evidence>
<dbReference type="Proteomes" id="UP000283497">
    <property type="component" value="Unassembled WGS sequence"/>
</dbReference>
<dbReference type="PANTHER" id="PTHR33434:SF4">
    <property type="entry name" value="PHOSPHATASE PROTEIN"/>
    <property type="match status" value="1"/>
</dbReference>
<dbReference type="PROSITE" id="PS51480">
    <property type="entry name" value="DHAL"/>
    <property type="match status" value="1"/>
</dbReference>
<dbReference type="SMART" id="SM01121">
    <property type="entry name" value="Dak1_2"/>
    <property type="match status" value="1"/>
</dbReference>
<dbReference type="InterPro" id="IPR036117">
    <property type="entry name" value="DhaL_dom_sf"/>
</dbReference>
<organism evidence="4 7">
    <name type="scientific">Anaerobutyricum hallii</name>
    <dbReference type="NCBI Taxonomy" id="39488"/>
    <lineage>
        <taxon>Bacteria</taxon>
        <taxon>Bacillati</taxon>
        <taxon>Bacillota</taxon>
        <taxon>Clostridia</taxon>
        <taxon>Lachnospirales</taxon>
        <taxon>Lachnospiraceae</taxon>
        <taxon>Anaerobutyricum</taxon>
    </lineage>
</organism>
<reference evidence="6 7" key="1">
    <citation type="submission" date="2015-09" db="EMBL/GenBank/DDBJ databases">
        <authorList>
            <consortium name="Pathogen Informatics"/>
        </authorList>
    </citation>
    <scope>NUCLEOTIDE SEQUENCE [LARGE SCALE GENOMIC DNA]</scope>
    <source>
        <strain evidence="4 7">2789STDY5834835</strain>
        <strain evidence="3 6">2789STDY5834966</strain>
    </source>
</reference>
<protein>
    <submittedName>
        <fullName evidence="5">DAK2 domain-containing protein</fullName>
    </submittedName>
    <submittedName>
        <fullName evidence="4">Dihydroxyacetone kinase</fullName>
    </submittedName>
</protein>
<accession>A0A174CXW6</accession>
<dbReference type="InterPro" id="IPR048394">
    <property type="entry name" value="FakA-like_M"/>
</dbReference>
<dbReference type="Pfam" id="PF13684">
    <property type="entry name" value="FakA-like_C"/>
    <property type="match status" value="1"/>
</dbReference>
<dbReference type="Pfam" id="PF21645">
    <property type="entry name" value="FakA-like_M"/>
    <property type="match status" value="1"/>
</dbReference>
<evidence type="ECO:0000313" key="6">
    <source>
        <dbReference type="Proteomes" id="UP000095390"/>
    </source>
</evidence>
<dbReference type="GeneID" id="75048634"/>
<dbReference type="EMBL" id="QRNJ01000024">
    <property type="protein sequence ID" value="RHK39605.1"/>
    <property type="molecule type" value="Genomic_DNA"/>
</dbReference>
<dbReference type="EMBL" id="CYYC01000013">
    <property type="protein sequence ID" value="CUM96225.1"/>
    <property type="molecule type" value="Genomic_DNA"/>
</dbReference>
<evidence type="ECO:0000313" key="7">
    <source>
        <dbReference type="Proteomes" id="UP000095679"/>
    </source>
</evidence>
<sequence length="569" mass="61359">MNSHTIDAKTFQKLFLAGANRINSRKDYINELNVFPVPDGDTGTNMSLTILAAAKEVGAVAEPTMATICKAISNGSLRGARGNSGVILSQLFRGFTKAVSKADSLGKDEITAGFTRAVETAYKAVMKPKEGTILTVAKGMADKAEELVDEDMDVIAFCEAIVAYGYEVLSKTPDMLPVLKEAGVVDSGGQGLMEVLQGIVDALTGKVTDIEVPAEAASMSSAVISAPKADISTADIKFGYCTEFIILLDKPLTKEDEKGLKKFFLSIGDSLVLVADEEICKVHVHTNHPGEAFEKALTFGALSNMKIDNMRLEHQEKLIKDAENEAARQRQQEAEEEKLAAKEAAAEKPAKEVGFIAVSVGEGLTDIFKGLGVDYLIEGGQTMNPSTEDMLNAIEQVNAKNIFILPNNKNIILAAEQARDLTEDKKIIVLPTKTIPQGISAMIGYMPEAGVDENEENMKEAYQDIASGQVTYAVRDTVIDGKEIHNGDIMGINDDGIAAVGKNLTETTLELLSTMADEDSELICLYYGADVTKDDADTLSDAIEDKFPECEVEVNFGGQPIYYYMISVE</sequence>
<dbReference type="InterPro" id="IPR050270">
    <property type="entry name" value="DegV_domain_contain"/>
</dbReference>
<gene>
    <name evidence="5" type="ORF">DW068_07325</name>
    <name evidence="4" type="ORF">ERS852450_01329</name>
    <name evidence="3" type="ORF">ERS852578_01357</name>
</gene>
<name>A0A174CXW6_9FIRM</name>
<feature type="region of interest" description="Disordered" evidence="1">
    <location>
        <begin position="323"/>
        <end position="343"/>
    </location>
</feature>
<dbReference type="GO" id="GO:0006071">
    <property type="term" value="P:glycerol metabolic process"/>
    <property type="evidence" value="ECO:0007669"/>
    <property type="project" value="InterPro"/>
</dbReference>
<dbReference type="PANTHER" id="PTHR33434">
    <property type="entry name" value="DEGV DOMAIN-CONTAINING PROTEIN DR_1986-RELATED"/>
    <property type="match status" value="1"/>
</dbReference>
<dbReference type="InterPro" id="IPR004007">
    <property type="entry name" value="DhaL_dom"/>
</dbReference>
<evidence type="ECO:0000313" key="3">
    <source>
        <dbReference type="EMBL" id="CUM96225.1"/>
    </source>
</evidence>
<proteinExistence type="predicted"/>
<evidence type="ECO:0000313" key="5">
    <source>
        <dbReference type="EMBL" id="RHK39605.1"/>
    </source>
</evidence>
<dbReference type="SMART" id="SM01120">
    <property type="entry name" value="Dak2"/>
    <property type="match status" value="1"/>
</dbReference>
<dbReference type="InterPro" id="IPR033470">
    <property type="entry name" value="FakA-like_C"/>
</dbReference>
<evidence type="ECO:0000259" key="2">
    <source>
        <dbReference type="PROSITE" id="PS51480"/>
    </source>
</evidence>
<evidence type="ECO:0000256" key="1">
    <source>
        <dbReference type="SAM" id="MobiDB-lite"/>
    </source>
</evidence>
<reference evidence="5 8" key="2">
    <citation type="submission" date="2018-08" db="EMBL/GenBank/DDBJ databases">
        <title>A genome reference for cultivated species of the human gut microbiota.</title>
        <authorList>
            <person name="Zou Y."/>
            <person name="Xue W."/>
            <person name="Luo G."/>
        </authorList>
    </citation>
    <scope>NUCLEOTIDE SEQUENCE [LARGE SCALE GENOMIC DNA]</scope>
    <source>
        <strain evidence="5 8">AF45-14BH</strain>
    </source>
</reference>
<dbReference type="SUPFAM" id="SSF101473">
    <property type="entry name" value="DhaL-like"/>
    <property type="match status" value="1"/>
</dbReference>
<dbReference type="InterPro" id="IPR019986">
    <property type="entry name" value="YloV-like"/>
</dbReference>
<keyword evidence="4" id="KW-0808">Transferase</keyword>